<dbReference type="OrthoDB" id="10650479at2759"/>
<name>A0A197JKH6_9FUNG</name>
<dbReference type="EMBL" id="KV442075">
    <property type="protein sequence ID" value="OAQ25722.1"/>
    <property type="molecule type" value="Genomic_DNA"/>
</dbReference>
<sequence length="208" mass="22614">MESLQMTLPTLPQESSNPISILASNTASTVTTIKRNSVGGYVEAAMGNYTHIDRPAHIAALTQSMVIERSEKRFTANLAAATNTAITTVVRRDPVCGLEETAMNNYSRIDYPLSFKSARGPQALKDDNPTVTTYAQTPTTFDSGNKQQSRAPQVFMAVIPKNFTKTINKSSWPSSNWIPSVEKVGRFIGDIGYKSKLIILPPSKGNGS</sequence>
<organism evidence="1 2">
    <name type="scientific">Linnemannia elongata AG-77</name>
    <dbReference type="NCBI Taxonomy" id="1314771"/>
    <lineage>
        <taxon>Eukaryota</taxon>
        <taxon>Fungi</taxon>
        <taxon>Fungi incertae sedis</taxon>
        <taxon>Mucoromycota</taxon>
        <taxon>Mortierellomycotina</taxon>
        <taxon>Mortierellomycetes</taxon>
        <taxon>Mortierellales</taxon>
        <taxon>Mortierellaceae</taxon>
        <taxon>Linnemannia</taxon>
    </lineage>
</organism>
<proteinExistence type="predicted"/>
<keyword evidence="2" id="KW-1185">Reference proteome</keyword>
<protein>
    <submittedName>
        <fullName evidence="1">Uncharacterized protein</fullName>
    </submittedName>
</protein>
<gene>
    <name evidence="1" type="ORF">K457DRAFT_22767</name>
</gene>
<evidence type="ECO:0000313" key="1">
    <source>
        <dbReference type="EMBL" id="OAQ25722.1"/>
    </source>
</evidence>
<dbReference type="Proteomes" id="UP000078512">
    <property type="component" value="Unassembled WGS sequence"/>
</dbReference>
<accession>A0A197JKH6</accession>
<dbReference type="AlphaFoldDB" id="A0A197JKH6"/>
<evidence type="ECO:0000313" key="2">
    <source>
        <dbReference type="Proteomes" id="UP000078512"/>
    </source>
</evidence>
<reference evidence="1 2" key="1">
    <citation type="submission" date="2016-05" db="EMBL/GenBank/DDBJ databases">
        <title>Genome sequencing reveals origins of a unique bacterial endosymbiosis in the earliest lineages of terrestrial Fungi.</title>
        <authorList>
            <consortium name="DOE Joint Genome Institute"/>
            <person name="Uehling J."/>
            <person name="Gryganskyi A."/>
            <person name="Hameed K."/>
            <person name="Tschaplinski T."/>
            <person name="Misztal P."/>
            <person name="Wu S."/>
            <person name="Desiro A."/>
            <person name="Vande Pol N."/>
            <person name="Du Z.-Y."/>
            <person name="Zienkiewicz A."/>
            <person name="Zienkiewicz K."/>
            <person name="Morin E."/>
            <person name="Tisserant E."/>
            <person name="Splivallo R."/>
            <person name="Hainaut M."/>
            <person name="Henrissat B."/>
            <person name="Ohm R."/>
            <person name="Kuo A."/>
            <person name="Yan J."/>
            <person name="Lipzen A."/>
            <person name="Nolan M."/>
            <person name="Labutti K."/>
            <person name="Barry K."/>
            <person name="Goldstein A."/>
            <person name="Labbe J."/>
            <person name="Schadt C."/>
            <person name="Tuskan G."/>
            <person name="Grigoriev I."/>
            <person name="Martin F."/>
            <person name="Vilgalys R."/>
            <person name="Bonito G."/>
        </authorList>
    </citation>
    <scope>NUCLEOTIDE SEQUENCE [LARGE SCALE GENOMIC DNA]</scope>
    <source>
        <strain evidence="1 2">AG-77</strain>
    </source>
</reference>